<evidence type="ECO:0000259" key="10">
    <source>
        <dbReference type="Pfam" id="PF00909"/>
    </source>
</evidence>
<dbReference type="PANTHER" id="PTHR11730">
    <property type="entry name" value="AMMONIUM TRANSPORTER"/>
    <property type="match status" value="1"/>
</dbReference>
<dbReference type="AlphaFoldDB" id="A0A845F1Q2"/>
<keyword evidence="6 8" id="KW-0472">Membrane</keyword>
<dbReference type="GO" id="GO:0005886">
    <property type="term" value="C:plasma membrane"/>
    <property type="evidence" value="ECO:0007669"/>
    <property type="project" value="UniProtKB-SubCell"/>
</dbReference>
<gene>
    <name evidence="11" type="primary">amt</name>
    <name evidence="11" type="ORF">GLW07_15285</name>
</gene>
<dbReference type="SUPFAM" id="SSF111352">
    <property type="entry name" value="Ammonium transporter"/>
    <property type="match status" value="1"/>
</dbReference>
<dbReference type="PANTHER" id="PTHR11730:SF6">
    <property type="entry name" value="AMMONIUM TRANSPORTER"/>
    <property type="match status" value="1"/>
</dbReference>
<keyword evidence="5 8" id="KW-1133">Transmembrane helix</keyword>
<feature type="transmembrane region" description="Helical" evidence="8">
    <location>
        <begin position="116"/>
        <end position="137"/>
    </location>
</feature>
<sequence length="467" mass="48685">MKKITGLFALLFLLSGGHVFAAGNATEVSALSASMDTVWIMIAAFLVFFMHAGFAMVETGFTRSKNALNILMKNLLTMSIGAVLYFIVGYGLMFGSSAGGFIGSDGFFLFGQSENLGFFVFQAVFAATCATIISGAVAERMKLISYIAVTVIMIGFVYPVVGHWIWGGGWLAELGFTDFAGSTVVHMTGALGAVVAVAFLGGRIGKYSNGKVNVIQGHNIPLGALGVFILWFGWFGFNAGSTLSASDALIPTIVATTLLSASSGVIGSALYSYVRYKQIDASLTLNGALAGLVGITAGTASVSPIGAMFIGLISGVILIEAVQLIDRRVKLDDPVGAIAVHGVCGVWGTLAVGLFAIDGGLFYGGGASLILVQAIGILAVMAWTMGTVGTFLFIYTRFSSIRVSREEEIQGLDFAEHGSTAYELRGGILNNNESPSSPSPFGHGLVERLNGLEPGVKEHPAEAKTSG</sequence>
<accession>A0A845F1Q2</accession>
<comment type="subcellular location">
    <subcellularLocation>
        <location evidence="8">Cell membrane</location>
        <topology evidence="8">Multi-pass membrane protein</topology>
    </subcellularLocation>
    <subcellularLocation>
        <location evidence="1">Membrane</location>
        <topology evidence="1">Multi-pass membrane protein</topology>
    </subcellularLocation>
</comment>
<evidence type="ECO:0000313" key="12">
    <source>
        <dbReference type="Proteomes" id="UP000447833"/>
    </source>
</evidence>
<feature type="transmembrane region" description="Helical" evidence="8">
    <location>
        <begin position="337"/>
        <end position="357"/>
    </location>
</feature>
<feature type="transmembrane region" description="Helical" evidence="8">
    <location>
        <begin position="37"/>
        <end position="54"/>
    </location>
</feature>
<feature type="transmembrane region" description="Helical" evidence="8">
    <location>
        <begin position="179"/>
        <end position="200"/>
    </location>
</feature>
<feature type="domain" description="Ammonium transporter AmtB-like" evidence="10">
    <location>
        <begin position="38"/>
        <end position="422"/>
    </location>
</feature>
<feature type="transmembrane region" description="Helical" evidence="8">
    <location>
        <begin position="306"/>
        <end position="325"/>
    </location>
</feature>
<evidence type="ECO:0000256" key="7">
    <source>
        <dbReference type="ARBA" id="ARBA00023177"/>
    </source>
</evidence>
<dbReference type="Pfam" id="PF00909">
    <property type="entry name" value="Ammonium_transp"/>
    <property type="match status" value="1"/>
</dbReference>
<keyword evidence="9" id="KW-0732">Signal</keyword>
<keyword evidence="7 8" id="KW-0924">Ammonia transport</keyword>
<dbReference type="InterPro" id="IPR029020">
    <property type="entry name" value="Ammonium/urea_transptr"/>
</dbReference>
<feature type="transmembrane region" description="Helical" evidence="8">
    <location>
        <begin position="220"/>
        <end position="237"/>
    </location>
</feature>
<evidence type="ECO:0000256" key="4">
    <source>
        <dbReference type="ARBA" id="ARBA00022692"/>
    </source>
</evidence>
<protein>
    <recommendedName>
        <fullName evidence="8">Ammonium transporter</fullName>
    </recommendedName>
</protein>
<feature type="signal peptide" evidence="9">
    <location>
        <begin position="1"/>
        <end position="21"/>
    </location>
</feature>
<dbReference type="RefSeq" id="WP_160920128.1">
    <property type="nucleotide sequence ID" value="NZ_WMEY01000004.1"/>
</dbReference>
<comment type="caution">
    <text evidence="11">The sequence shown here is derived from an EMBL/GenBank/DDBJ whole genome shotgun (WGS) entry which is preliminary data.</text>
</comment>
<evidence type="ECO:0000256" key="1">
    <source>
        <dbReference type="ARBA" id="ARBA00004141"/>
    </source>
</evidence>
<evidence type="ECO:0000313" key="11">
    <source>
        <dbReference type="EMBL" id="MYL64721.1"/>
    </source>
</evidence>
<organism evidence="11 12">
    <name type="scientific">Guptibacillus hwajinpoensis</name>
    <dbReference type="NCBI Taxonomy" id="208199"/>
    <lineage>
        <taxon>Bacteria</taxon>
        <taxon>Bacillati</taxon>
        <taxon>Bacillota</taxon>
        <taxon>Bacilli</taxon>
        <taxon>Bacillales</taxon>
        <taxon>Guptibacillaceae</taxon>
        <taxon>Guptibacillus</taxon>
    </lineage>
</organism>
<feature type="transmembrane region" description="Helical" evidence="8">
    <location>
        <begin position="283"/>
        <end position="300"/>
    </location>
</feature>
<evidence type="ECO:0000256" key="2">
    <source>
        <dbReference type="ARBA" id="ARBA00005887"/>
    </source>
</evidence>
<proteinExistence type="inferred from homology"/>
<evidence type="ECO:0000256" key="6">
    <source>
        <dbReference type="ARBA" id="ARBA00023136"/>
    </source>
</evidence>
<dbReference type="NCBIfam" id="TIGR00836">
    <property type="entry name" value="amt"/>
    <property type="match status" value="1"/>
</dbReference>
<dbReference type="GO" id="GO:0008519">
    <property type="term" value="F:ammonium channel activity"/>
    <property type="evidence" value="ECO:0007669"/>
    <property type="project" value="InterPro"/>
</dbReference>
<dbReference type="InterPro" id="IPR001905">
    <property type="entry name" value="Ammonium_transpt"/>
</dbReference>
<feature type="transmembrane region" description="Helical" evidence="8">
    <location>
        <begin position="144"/>
        <end position="167"/>
    </location>
</feature>
<dbReference type="GO" id="GO:0097272">
    <property type="term" value="P:ammonium homeostasis"/>
    <property type="evidence" value="ECO:0007669"/>
    <property type="project" value="TreeGrafter"/>
</dbReference>
<evidence type="ECO:0000256" key="5">
    <source>
        <dbReference type="ARBA" id="ARBA00022989"/>
    </source>
</evidence>
<feature type="transmembrane region" description="Helical" evidence="8">
    <location>
        <begin position="369"/>
        <end position="395"/>
    </location>
</feature>
<dbReference type="Proteomes" id="UP000447833">
    <property type="component" value="Unassembled WGS sequence"/>
</dbReference>
<feature type="transmembrane region" description="Helical" evidence="8">
    <location>
        <begin position="75"/>
        <end position="96"/>
    </location>
</feature>
<feature type="transmembrane region" description="Helical" evidence="8">
    <location>
        <begin position="249"/>
        <end position="271"/>
    </location>
</feature>
<evidence type="ECO:0000256" key="3">
    <source>
        <dbReference type="ARBA" id="ARBA00022448"/>
    </source>
</evidence>
<dbReference type="Gene3D" id="1.10.3430.10">
    <property type="entry name" value="Ammonium transporter AmtB like domains"/>
    <property type="match status" value="1"/>
</dbReference>
<keyword evidence="4 8" id="KW-0812">Transmembrane</keyword>
<dbReference type="InterPro" id="IPR024041">
    <property type="entry name" value="NH4_transpt_AmtB-like_dom"/>
</dbReference>
<dbReference type="EMBL" id="WMEY01000004">
    <property type="protein sequence ID" value="MYL64721.1"/>
    <property type="molecule type" value="Genomic_DNA"/>
</dbReference>
<dbReference type="InterPro" id="IPR018047">
    <property type="entry name" value="Ammonium_transpt_CS"/>
</dbReference>
<feature type="chain" id="PRO_5032991915" description="Ammonium transporter" evidence="9">
    <location>
        <begin position="22"/>
        <end position="467"/>
    </location>
</feature>
<evidence type="ECO:0000256" key="9">
    <source>
        <dbReference type="SAM" id="SignalP"/>
    </source>
</evidence>
<evidence type="ECO:0000256" key="8">
    <source>
        <dbReference type="RuleBase" id="RU362002"/>
    </source>
</evidence>
<reference evidence="11 12" key="1">
    <citation type="submission" date="2019-11" db="EMBL/GenBank/DDBJ databases">
        <title>Genome sequences of 17 halophilic strains isolated from different environments.</title>
        <authorList>
            <person name="Furrow R.E."/>
        </authorList>
    </citation>
    <scope>NUCLEOTIDE SEQUENCE [LARGE SCALE GENOMIC DNA]</scope>
    <source>
        <strain evidence="11 12">22506_14_FS</strain>
    </source>
</reference>
<name>A0A845F1Q2_9BACL</name>
<dbReference type="PROSITE" id="PS01219">
    <property type="entry name" value="AMMONIUM_TRANSP"/>
    <property type="match status" value="1"/>
</dbReference>
<comment type="similarity">
    <text evidence="2 8">Belongs to the ammonia transporter channel (TC 1.A.11.2) family.</text>
</comment>
<keyword evidence="3 8" id="KW-0813">Transport</keyword>